<feature type="coiled-coil region" evidence="1">
    <location>
        <begin position="182"/>
        <end position="209"/>
    </location>
</feature>
<keyword evidence="1" id="KW-0175">Coiled coil</keyword>
<evidence type="ECO:0000256" key="1">
    <source>
        <dbReference type="SAM" id="Coils"/>
    </source>
</evidence>
<gene>
    <name evidence="3" type="ordered locus">Nmlp_2948</name>
</gene>
<dbReference type="eggNOG" id="arCOG12846">
    <property type="taxonomic scope" value="Archaea"/>
</dbReference>
<dbReference type="AlphaFoldDB" id="M1XS22"/>
<dbReference type="STRING" id="268739.Nmlp_2948"/>
<reference evidence="3 4" key="1">
    <citation type="journal article" date="2013" name="Genome Announc.">
        <title>Genome of the haloarchaeon Natronomonas moolapensis, a neutrophilic member of a previously haloalkaliphilic genus.</title>
        <authorList>
            <person name="Dyall-Smith M.L."/>
            <person name="Pfeiffer F."/>
            <person name="Oberwinkler T."/>
            <person name="Klee K."/>
            <person name="Rampp M."/>
            <person name="Palm P."/>
            <person name="Gross K."/>
            <person name="Schuster S.C."/>
            <person name="Oesterhelt D."/>
        </authorList>
    </citation>
    <scope>NUCLEOTIDE SEQUENCE [LARGE SCALE GENOMIC DNA]</scope>
    <source>
        <strain evidence="4">DSM 18674 / JCM 14361 / 8.8.11</strain>
    </source>
</reference>
<evidence type="ECO:0000313" key="4">
    <source>
        <dbReference type="Proteomes" id="UP000011867"/>
    </source>
</evidence>
<proteinExistence type="predicted"/>
<evidence type="ECO:0000256" key="2">
    <source>
        <dbReference type="SAM" id="Phobius"/>
    </source>
</evidence>
<keyword evidence="2" id="KW-0472">Membrane</keyword>
<sequence length="330" mass="36107">MRIINNRQTVVLMVSIIVVSLLAPAVAPSATAQEPESADDYFNTLRGMSDLEIYDEYSELETLHTQSLTGVQVGEFTDEQARELDAVIATIRQFEEAQAQFENEEYEAGFETAADVQRSISELETHDESLAALSRLALTRYYEQLGSELASRAEQADNTPTEIELRELAAEAYRGANQPEQAAEFTRQVEQLRAELSADREQMDDAEAAVGSLTESCSNCESSTSAISEHNIGVIKRYQPALQTSSMITDAVQRANRHGLSDRQTSLEAQANTAKSIRLSIAIASTTILVGYGLILGLLVAIITSRLFAWQRTFEAANVDSVVAVGDSDV</sequence>
<keyword evidence="2" id="KW-0812">Transmembrane</keyword>
<keyword evidence="2" id="KW-1133">Transmembrane helix</keyword>
<dbReference type="GeneID" id="42101614"/>
<dbReference type="Proteomes" id="UP000011867">
    <property type="component" value="Chromosome"/>
</dbReference>
<organism evidence="3 4">
    <name type="scientific">Natronomonas moolapensis (strain DSM 18674 / CECT 7526 / JCM 14361 / 8.8.11)</name>
    <dbReference type="NCBI Taxonomy" id="268739"/>
    <lineage>
        <taxon>Archaea</taxon>
        <taxon>Methanobacteriati</taxon>
        <taxon>Methanobacteriota</taxon>
        <taxon>Stenosarchaea group</taxon>
        <taxon>Halobacteria</taxon>
        <taxon>Halobacteriales</taxon>
        <taxon>Natronomonadaceae</taxon>
        <taxon>Natronomonas</taxon>
    </lineage>
</organism>
<dbReference type="KEGG" id="nmo:Nmlp_2948"/>
<dbReference type="EMBL" id="HF582854">
    <property type="protein sequence ID" value="CCQ37092.1"/>
    <property type="molecule type" value="Genomic_DNA"/>
</dbReference>
<keyword evidence="4" id="KW-1185">Reference proteome</keyword>
<dbReference type="RefSeq" id="WP_015409845.1">
    <property type="nucleotide sequence ID" value="NC_020388.1"/>
</dbReference>
<protein>
    <submittedName>
        <fullName evidence="3">Uncharacterized protein</fullName>
    </submittedName>
</protein>
<name>M1XS22_NATM8</name>
<feature type="transmembrane region" description="Helical" evidence="2">
    <location>
        <begin position="279"/>
        <end position="303"/>
    </location>
</feature>
<dbReference type="HOGENOM" id="CLU_840961_0_0_2"/>
<evidence type="ECO:0000313" key="3">
    <source>
        <dbReference type="EMBL" id="CCQ37092.1"/>
    </source>
</evidence>
<accession>M1XS22</accession>